<name>A0A224XVM0_9HEMI</name>
<dbReference type="Gene3D" id="3.40.50.300">
    <property type="entry name" value="P-loop containing nucleotide triphosphate hydrolases"/>
    <property type="match status" value="1"/>
</dbReference>
<dbReference type="EMBL" id="GFTR01003864">
    <property type="protein sequence ID" value="JAW12562.1"/>
    <property type="molecule type" value="Transcribed_RNA"/>
</dbReference>
<dbReference type="PROSITE" id="PS51419">
    <property type="entry name" value="RAB"/>
    <property type="match status" value="1"/>
</dbReference>
<organism evidence="3">
    <name type="scientific">Panstrongylus lignarius</name>
    <dbReference type="NCBI Taxonomy" id="156445"/>
    <lineage>
        <taxon>Eukaryota</taxon>
        <taxon>Metazoa</taxon>
        <taxon>Ecdysozoa</taxon>
        <taxon>Arthropoda</taxon>
        <taxon>Hexapoda</taxon>
        <taxon>Insecta</taxon>
        <taxon>Pterygota</taxon>
        <taxon>Neoptera</taxon>
        <taxon>Paraneoptera</taxon>
        <taxon>Hemiptera</taxon>
        <taxon>Heteroptera</taxon>
        <taxon>Panheteroptera</taxon>
        <taxon>Cimicomorpha</taxon>
        <taxon>Reduviidae</taxon>
        <taxon>Triatominae</taxon>
        <taxon>Panstrongylus</taxon>
    </lineage>
</organism>
<dbReference type="GO" id="GO:0005525">
    <property type="term" value="F:GTP binding"/>
    <property type="evidence" value="ECO:0007669"/>
    <property type="project" value="UniProtKB-KW"/>
</dbReference>
<dbReference type="SMART" id="SM00173">
    <property type="entry name" value="RAS"/>
    <property type="match status" value="1"/>
</dbReference>
<dbReference type="SMART" id="SM00174">
    <property type="entry name" value="RHO"/>
    <property type="match status" value="1"/>
</dbReference>
<dbReference type="SMART" id="SM00175">
    <property type="entry name" value="RAB"/>
    <property type="match status" value="1"/>
</dbReference>
<dbReference type="PRINTS" id="PR00449">
    <property type="entry name" value="RASTRNSFRMNG"/>
</dbReference>
<dbReference type="InterPro" id="IPR001806">
    <property type="entry name" value="Small_GTPase"/>
</dbReference>
<dbReference type="InterPro" id="IPR025662">
    <property type="entry name" value="Sigma_54_int_dom_ATP-bd_1"/>
</dbReference>
<dbReference type="GO" id="GO:0003924">
    <property type="term" value="F:GTPase activity"/>
    <property type="evidence" value="ECO:0007669"/>
    <property type="project" value="InterPro"/>
</dbReference>
<reference evidence="3" key="1">
    <citation type="journal article" date="2018" name="PLoS Negl. Trop. Dis.">
        <title>An insight into the salivary gland and fat body transcriptome of Panstrongylus lignarius (Hemiptera: Heteroptera), the main vector of Chagas disease in Peru.</title>
        <authorList>
            <person name="Nevoa J.C."/>
            <person name="Mendes M.T."/>
            <person name="da Silva M.V."/>
            <person name="Soares S.C."/>
            <person name="Oliveira C.J.F."/>
            <person name="Ribeiro J.M.C."/>
        </authorList>
    </citation>
    <scope>NUCLEOTIDE SEQUENCE</scope>
</reference>
<protein>
    <submittedName>
        <fullName evidence="3">Putative ras-related in brain</fullName>
    </submittedName>
</protein>
<keyword evidence="2" id="KW-0342">GTP-binding</keyword>
<dbReference type="InterPro" id="IPR027417">
    <property type="entry name" value="P-loop_NTPase"/>
</dbReference>
<evidence type="ECO:0000256" key="2">
    <source>
        <dbReference type="ARBA" id="ARBA00023134"/>
    </source>
</evidence>
<evidence type="ECO:0000313" key="3">
    <source>
        <dbReference type="EMBL" id="JAW12562.1"/>
    </source>
</evidence>
<evidence type="ECO:0000256" key="1">
    <source>
        <dbReference type="ARBA" id="ARBA00022741"/>
    </source>
</evidence>
<dbReference type="PANTHER" id="PTHR24073">
    <property type="entry name" value="DRAB5-RELATED"/>
    <property type="match status" value="1"/>
</dbReference>
<dbReference type="PROSITE" id="PS00675">
    <property type="entry name" value="SIGMA54_INTERACT_1"/>
    <property type="match status" value="1"/>
</dbReference>
<keyword evidence="1" id="KW-0547">Nucleotide-binding</keyword>
<dbReference type="AlphaFoldDB" id="A0A224XVM0"/>
<dbReference type="PROSITE" id="PS51421">
    <property type="entry name" value="RAS"/>
    <property type="match status" value="1"/>
</dbReference>
<accession>A0A224XVM0</accession>
<dbReference type="Pfam" id="PF08477">
    <property type="entry name" value="Roc"/>
    <property type="match status" value="1"/>
</dbReference>
<sequence length="231" mass="26189">MAAIEKVKILVLGDSGVGKSSLTHLIAHNEPISNPSWTVGCSVDVKLHEFREGTQYQKTYFIELWDIGGSSNHRNTRSVFYNSVHGLILVHDLTNRKSQQNLKYWLNEVINTEGGKNKQIYDEFDSEQFAGSTLFPMLVIGTKLDLAGENRLHEKSSLDVAQEWGADKIYLNSRDSRSLSPGSSSSVILSRFFDKVIEMRYHTRELLNPYSSDKRRTYPASAMSPKLYHSD</sequence>
<dbReference type="SUPFAM" id="SSF52540">
    <property type="entry name" value="P-loop containing nucleoside triphosphate hydrolases"/>
    <property type="match status" value="1"/>
</dbReference>
<proteinExistence type="predicted"/>